<accession>A0A368YV11</accession>
<proteinExistence type="predicted"/>
<dbReference type="AlphaFoldDB" id="A0A368YV11"/>
<dbReference type="Proteomes" id="UP000253324">
    <property type="component" value="Unassembled WGS sequence"/>
</dbReference>
<reference evidence="1 2" key="1">
    <citation type="submission" date="2018-07" db="EMBL/GenBank/DDBJ databases">
        <title>Genomic Encyclopedia of Type Strains, Phase III (KMG-III): the genomes of soil and plant-associated and newly described type strains.</title>
        <authorList>
            <person name="Whitman W."/>
        </authorList>
    </citation>
    <scope>NUCLEOTIDE SEQUENCE [LARGE SCALE GENOMIC DNA]</scope>
    <source>
        <strain evidence="1 2">31-25a</strain>
    </source>
</reference>
<organism evidence="1 2">
    <name type="scientific">Phyllobacterium bourgognense</name>
    <dbReference type="NCBI Taxonomy" id="314236"/>
    <lineage>
        <taxon>Bacteria</taxon>
        <taxon>Pseudomonadati</taxon>
        <taxon>Pseudomonadota</taxon>
        <taxon>Alphaproteobacteria</taxon>
        <taxon>Hyphomicrobiales</taxon>
        <taxon>Phyllobacteriaceae</taxon>
        <taxon>Phyllobacterium</taxon>
    </lineage>
</organism>
<gene>
    <name evidence="1" type="ORF">C7476_109206</name>
</gene>
<dbReference type="EMBL" id="QPJM01000009">
    <property type="protein sequence ID" value="RCW82024.1"/>
    <property type="molecule type" value="Genomic_DNA"/>
</dbReference>
<evidence type="ECO:0000313" key="1">
    <source>
        <dbReference type="EMBL" id="RCW82024.1"/>
    </source>
</evidence>
<comment type="caution">
    <text evidence="1">The sequence shown here is derived from an EMBL/GenBank/DDBJ whole genome shotgun (WGS) entry which is preliminary data.</text>
</comment>
<evidence type="ECO:0000313" key="2">
    <source>
        <dbReference type="Proteomes" id="UP000253324"/>
    </source>
</evidence>
<sequence>MRLSDFSSWQVLRVTCTRCKHAVLLDPKTLYRAANSPASMSLKDIEAKLRCTACTRKGEVKIEIGPRPGVGRG</sequence>
<protein>
    <submittedName>
        <fullName evidence="1">Uncharacterized protein</fullName>
    </submittedName>
</protein>
<name>A0A368YV11_9HYPH</name>
<keyword evidence="2" id="KW-1185">Reference proteome</keyword>